<evidence type="ECO:0000259" key="9">
    <source>
        <dbReference type="Pfam" id="PF05572"/>
    </source>
</evidence>
<evidence type="ECO:0000256" key="2">
    <source>
        <dbReference type="ARBA" id="ARBA00022670"/>
    </source>
</evidence>
<keyword evidence="6" id="KW-0862">Zinc</keyword>
<comment type="similarity">
    <text evidence="1">Belongs to the peptidase M43B family.</text>
</comment>
<gene>
    <name evidence="10" type="ORF">SAMN04488505_102302</name>
</gene>
<dbReference type="InterPro" id="IPR008754">
    <property type="entry name" value="Peptidase_M43"/>
</dbReference>
<keyword evidence="7" id="KW-0482">Metalloprotease</keyword>
<dbReference type="InterPro" id="IPR024079">
    <property type="entry name" value="MetalloPept_cat_dom_sf"/>
</dbReference>
<dbReference type="GO" id="GO:0006508">
    <property type="term" value="P:proteolysis"/>
    <property type="evidence" value="ECO:0007669"/>
    <property type="project" value="UniProtKB-KW"/>
</dbReference>
<dbReference type="EMBL" id="FOBB01000002">
    <property type="protein sequence ID" value="SEL45299.1"/>
    <property type="molecule type" value="Genomic_DNA"/>
</dbReference>
<keyword evidence="8" id="KW-1015">Disulfide bond</keyword>
<keyword evidence="2" id="KW-0645">Protease</keyword>
<dbReference type="PROSITE" id="PS51257">
    <property type="entry name" value="PROKAR_LIPOPROTEIN"/>
    <property type="match status" value="1"/>
</dbReference>
<name>A0A1H7QBU9_9BACT</name>
<reference evidence="10 11" key="1">
    <citation type="submission" date="2016-10" db="EMBL/GenBank/DDBJ databases">
        <authorList>
            <person name="de Groot N.N."/>
        </authorList>
    </citation>
    <scope>NUCLEOTIDE SEQUENCE [LARGE SCALE GENOMIC DNA]</scope>
    <source>
        <strain evidence="10 11">DSM 21039</strain>
    </source>
</reference>
<keyword evidence="4" id="KW-0732">Signal</keyword>
<dbReference type="GO" id="GO:0008237">
    <property type="term" value="F:metallopeptidase activity"/>
    <property type="evidence" value="ECO:0007669"/>
    <property type="project" value="UniProtKB-KW"/>
</dbReference>
<proteinExistence type="inferred from homology"/>
<keyword evidence="3" id="KW-0479">Metal-binding</keyword>
<evidence type="ECO:0000256" key="8">
    <source>
        <dbReference type="ARBA" id="ARBA00023157"/>
    </source>
</evidence>
<feature type="domain" description="Peptidase M43 pregnancy-associated plasma-A" evidence="9">
    <location>
        <begin position="183"/>
        <end position="317"/>
    </location>
</feature>
<sequence length="330" mass="35629">MKKQLSILFGITLMLAACTKQERPAGNPEKDPAPMAATARACASMDILKDQILKDPARGQRLQSIENLTQRIAKDKSLGRLLPDGSVQIPVVVNVLYRTTTENISQAQIQSQIDVLERDYNAANSEYGSVPALFAGVKANVGIHFTLKSVVRKSSTKTSWSASTENMKKSSLGGINPTTPDSVLNIWVVNYINYGGQEVLGYAQFPGGSAATDGVVIGYRYFGNTGTATSPFNLGRTATHEIGHFLNLYHIWGDALCGSDLVSDTPQHNDANFGCPSYPHLSTCSGSPVEMTMNYMDYTDDACMYMFSAGQKARMLATFTSGGGRNGFAH</sequence>
<dbReference type="OrthoDB" id="6278496at2"/>
<dbReference type="CDD" id="cd04275">
    <property type="entry name" value="ZnMc_pappalysin_like"/>
    <property type="match status" value="1"/>
</dbReference>
<organism evidence="10 11">
    <name type="scientific">Chitinophaga rupis</name>
    <dbReference type="NCBI Taxonomy" id="573321"/>
    <lineage>
        <taxon>Bacteria</taxon>
        <taxon>Pseudomonadati</taxon>
        <taxon>Bacteroidota</taxon>
        <taxon>Chitinophagia</taxon>
        <taxon>Chitinophagales</taxon>
        <taxon>Chitinophagaceae</taxon>
        <taxon>Chitinophaga</taxon>
    </lineage>
</organism>
<dbReference type="SUPFAM" id="SSF55486">
    <property type="entry name" value="Metalloproteases ('zincins'), catalytic domain"/>
    <property type="match status" value="1"/>
</dbReference>
<protein>
    <submittedName>
        <fullName evidence="10">Pregnancy-associated plasma protein-A</fullName>
    </submittedName>
</protein>
<evidence type="ECO:0000313" key="10">
    <source>
        <dbReference type="EMBL" id="SEL45299.1"/>
    </source>
</evidence>
<dbReference type="PANTHER" id="PTHR47466:SF1">
    <property type="entry name" value="METALLOPROTEASE MEP1 (AFU_ORTHOLOGUE AFUA_1G07730)-RELATED"/>
    <property type="match status" value="1"/>
</dbReference>
<evidence type="ECO:0000256" key="5">
    <source>
        <dbReference type="ARBA" id="ARBA00022801"/>
    </source>
</evidence>
<keyword evidence="5" id="KW-0378">Hydrolase</keyword>
<keyword evidence="11" id="KW-1185">Reference proteome</keyword>
<dbReference type="Proteomes" id="UP000198984">
    <property type="component" value="Unassembled WGS sequence"/>
</dbReference>
<dbReference type="STRING" id="573321.SAMN04488505_102302"/>
<dbReference type="AlphaFoldDB" id="A0A1H7QBU9"/>
<dbReference type="PANTHER" id="PTHR47466">
    <property type="match status" value="1"/>
</dbReference>
<evidence type="ECO:0000256" key="4">
    <source>
        <dbReference type="ARBA" id="ARBA00022729"/>
    </source>
</evidence>
<dbReference type="RefSeq" id="WP_089909305.1">
    <property type="nucleotide sequence ID" value="NZ_FOBB01000002.1"/>
</dbReference>
<dbReference type="GO" id="GO:0046872">
    <property type="term" value="F:metal ion binding"/>
    <property type="evidence" value="ECO:0007669"/>
    <property type="project" value="UniProtKB-KW"/>
</dbReference>
<dbReference type="Gene3D" id="3.40.390.10">
    <property type="entry name" value="Collagenase (Catalytic Domain)"/>
    <property type="match status" value="1"/>
</dbReference>
<evidence type="ECO:0000256" key="3">
    <source>
        <dbReference type="ARBA" id="ARBA00022723"/>
    </source>
</evidence>
<evidence type="ECO:0000256" key="6">
    <source>
        <dbReference type="ARBA" id="ARBA00022833"/>
    </source>
</evidence>
<dbReference type="Pfam" id="PF05572">
    <property type="entry name" value="Peptidase_M43"/>
    <property type="match status" value="1"/>
</dbReference>
<evidence type="ECO:0000256" key="1">
    <source>
        <dbReference type="ARBA" id="ARBA00008721"/>
    </source>
</evidence>
<accession>A0A1H7QBU9</accession>
<evidence type="ECO:0000256" key="7">
    <source>
        <dbReference type="ARBA" id="ARBA00023049"/>
    </source>
</evidence>
<evidence type="ECO:0000313" key="11">
    <source>
        <dbReference type="Proteomes" id="UP000198984"/>
    </source>
</evidence>